<protein>
    <submittedName>
        <fullName evidence="1">Uncharacterized protein</fullName>
    </submittedName>
</protein>
<reference evidence="1" key="2">
    <citation type="journal article" date="2021" name="PeerJ">
        <title>Extensive microbial diversity within the chicken gut microbiome revealed by metagenomics and culture.</title>
        <authorList>
            <person name="Gilroy R."/>
            <person name="Ravi A."/>
            <person name="Getino M."/>
            <person name="Pursley I."/>
            <person name="Horton D.L."/>
            <person name="Alikhan N.F."/>
            <person name="Baker D."/>
            <person name="Gharbi K."/>
            <person name="Hall N."/>
            <person name="Watson M."/>
            <person name="Adriaenssens E.M."/>
            <person name="Foster-Nyarko E."/>
            <person name="Jarju S."/>
            <person name="Secka A."/>
            <person name="Antonio M."/>
            <person name="Oren A."/>
            <person name="Chaudhuri R.R."/>
            <person name="La Ragione R."/>
            <person name="Hildebrand F."/>
            <person name="Pallen M.J."/>
        </authorList>
    </citation>
    <scope>NUCLEOTIDE SEQUENCE</scope>
    <source>
        <strain evidence="1">3924</strain>
    </source>
</reference>
<reference evidence="1" key="1">
    <citation type="submission" date="2020-10" db="EMBL/GenBank/DDBJ databases">
        <authorList>
            <person name="Gilroy R."/>
        </authorList>
    </citation>
    <scope>NUCLEOTIDE SEQUENCE</scope>
    <source>
        <strain evidence="1">3924</strain>
    </source>
</reference>
<dbReference type="EMBL" id="JADIMV010000050">
    <property type="protein sequence ID" value="MBO8439585.1"/>
    <property type="molecule type" value="Genomic_DNA"/>
</dbReference>
<sequence length="256" mass="28894">MIGCKVGDEIHRFSPLCFVLSYVPLDSLSVTMAEEYCTVDTMRPFVMVTQHSSWESEIDYNYWDKGADNGWFVEKYSSKYGDVSFNEELAVVEGPEYEHGTYITPDMMGVTVTSTADYDAEHLAGTDLGDIIRYSGVSAYPFIRNGYAAIGSVGDYKSECQADSIVLDYISWFNRYRDYPNCLTPIFKQCDELTEEDLYLNGVKVLDSGEVVDPFFCLTFMSLTEEKSVHDFTLTMNGDDGKVYTAEFSYDFGGAE</sequence>
<evidence type="ECO:0000313" key="2">
    <source>
        <dbReference type="Proteomes" id="UP000712007"/>
    </source>
</evidence>
<dbReference type="AlphaFoldDB" id="A0A940DJ32"/>
<name>A0A940DJ32_9BACT</name>
<comment type="caution">
    <text evidence="1">The sequence shown here is derived from an EMBL/GenBank/DDBJ whole genome shotgun (WGS) entry which is preliminary data.</text>
</comment>
<organism evidence="1 2">
    <name type="scientific">Candidatus Aphodosoma intestinipullorum</name>
    <dbReference type="NCBI Taxonomy" id="2840674"/>
    <lineage>
        <taxon>Bacteria</taxon>
        <taxon>Pseudomonadati</taxon>
        <taxon>Bacteroidota</taxon>
        <taxon>Bacteroidia</taxon>
        <taxon>Bacteroidales</taxon>
        <taxon>Candidatus Aphodosoma</taxon>
    </lineage>
</organism>
<dbReference type="Proteomes" id="UP000712007">
    <property type="component" value="Unassembled WGS sequence"/>
</dbReference>
<proteinExistence type="predicted"/>
<accession>A0A940DJ32</accession>
<evidence type="ECO:0000313" key="1">
    <source>
        <dbReference type="EMBL" id="MBO8439585.1"/>
    </source>
</evidence>
<gene>
    <name evidence="1" type="ORF">IAC51_02935</name>
</gene>